<evidence type="ECO:0000256" key="9">
    <source>
        <dbReference type="RuleBase" id="RU000556"/>
    </source>
</evidence>
<evidence type="ECO:0000313" key="13">
    <source>
        <dbReference type="Proteomes" id="UP000008721"/>
    </source>
</evidence>
<evidence type="ECO:0000256" key="8">
    <source>
        <dbReference type="HAMAP-Rule" id="MF_00105"/>
    </source>
</evidence>
<dbReference type="KEGG" id="sku:Sulku_0678"/>
<dbReference type="Pfam" id="PF01272">
    <property type="entry name" value="GreA_GreB"/>
    <property type="match status" value="1"/>
</dbReference>
<dbReference type="GO" id="GO:0003677">
    <property type="term" value="F:DNA binding"/>
    <property type="evidence" value="ECO:0007669"/>
    <property type="project" value="UniProtKB-UniRule"/>
</dbReference>
<dbReference type="STRING" id="709032.Sulku_0678"/>
<dbReference type="InterPro" id="IPR028624">
    <property type="entry name" value="Tscrpt_elong_fac_GreA/B"/>
</dbReference>
<dbReference type="InterPro" id="IPR006359">
    <property type="entry name" value="Tscrpt_elong_fac_GreA"/>
</dbReference>
<keyword evidence="12" id="KW-0648">Protein biosynthesis</keyword>
<gene>
    <name evidence="8" type="primary">greA</name>
    <name evidence="12" type="ordered locus">Sulku_0678</name>
</gene>
<organism evidence="12 13">
    <name type="scientific">Sulfuricurvum kujiense (strain ATCC BAA-921 / DSM 16994 / JCM 11577 / YK-1)</name>
    <dbReference type="NCBI Taxonomy" id="709032"/>
    <lineage>
        <taxon>Bacteria</taxon>
        <taxon>Pseudomonadati</taxon>
        <taxon>Campylobacterota</taxon>
        <taxon>Epsilonproteobacteria</taxon>
        <taxon>Campylobacterales</taxon>
        <taxon>Sulfurimonadaceae</taxon>
        <taxon>Sulfuricurvum</taxon>
    </lineage>
</organism>
<feature type="domain" description="Transcription elongation factor GreA/GreB C-terminal" evidence="10">
    <location>
        <begin position="83"/>
        <end position="157"/>
    </location>
</feature>
<evidence type="ECO:0000256" key="1">
    <source>
        <dbReference type="ARBA" id="ARBA00008213"/>
    </source>
</evidence>
<dbReference type="RefSeq" id="WP_013459541.1">
    <property type="nucleotide sequence ID" value="NC_014762.1"/>
</dbReference>
<dbReference type="Gene3D" id="3.10.50.30">
    <property type="entry name" value="Transcription elongation factor, GreA/GreB, C-terminal domain"/>
    <property type="match status" value="1"/>
</dbReference>
<dbReference type="SUPFAM" id="SSF46557">
    <property type="entry name" value="GreA transcript cleavage protein, N-terminal domain"/>
    <property type="match status" value="1"/>
</dbReference>
<dbReference type="NCBIfam" id="NF001261">
    <property type="entry name" value="PRK00226.1-2"/>
    <property type="match status" value="1"/>
</dbReference>
<dbReference type="NCBIfam" id="TIGR01462">
    <property type="entry name" value="greA"/>
    <property type="match status" value="1"/>
</dbReference>
<keyword evidence="4 8" id="KW-0238">DNA-binding</keyword>
<dbReference type="GO" id="GO:0032784">
    <property type="term" value="P:regulation of DNA-templated transcription elongation"/>
    <property type="evidence" value="ECO:0007669"/>
    <property type="project" value="UniProtKB-UniRule"/>
</dbReference>
<keyword evidence="3 8" id="KW-0805">Transcription regulation</keyword>
<dbReference type="InterPro" id="IPR018151">
    <property type="entry name" value="TF_GreA/GreB_CS"/>
</dbReference>
<reference evidence="12 13" key="1">
    <citation type="journal article" date="2012" name="Stand. Genomic Sci.">
        <title>Complete genome sequence of the sulfur compounds oxidizing chemolithoautotroph Sulfuricurvum kujiense type strain (YK-1(T)).</title>
        <authorList>
            <person name="Han C."/>
            <person name="Kotsyurbenko O."/>
            <person name="Chertkov O."/>
            <person name="Held B."/>
            <person name="Lapidus A."/>
            <person name="Nolan M."/>
            <person name="Lucas S."/>
            <person name="Hammon N."/>
            <person name="Deshpande S."/>
            <person name="Cheng J.F."/>
            <person name="Tapia R."/>
            <person name="Goodwin L.A."/>
            <person name="Pitluck S."/>
            <person name="Liolios K."/>
            <person name="Pagani I."/>
            <person name="Ivanova N."/>
            <person name="Mavromatis K."/>
            <person name="Mikhailova N."/>
            <person name="Pati A."/>
            <person name="Chen A."/>
            <person name="Palaniappan K."/>
            <person name="Land M."/>
            <person name="Hauser L."/>
            <person name="Chang Y.J."/>
            <person name="Jeffries C.D."/>
            <person name="Brambilla E.M."/>
            <person name="Rohde M."/>
            <person name="Spring S."/>
            <person name="Sikorski J."/>
            <person name="Goker M."/>
            <person name="Woyke T."/>
            <person name="Bristow J."/>
            <person name="Eisen J.A."/>
            <person name="Markowitz V."/>
            <person name="Hugenholtz P."/>
            <person name="Kyrpides N.C."/>
            <person name="Klenk H.P."/>
            <person name="Detter J.C."/>
        </authorList>
    </citation>
    <scope>NUCLEOTIDE SEQUENCE [LARGE SCALE GENOMIC DNA]</scope>
    <source>
        <strain evidence="13">ATCC BAA-921 / DSM 16994 / JCM 11577 / YK-1</strain>
    </source>
</reference>
<comment type="similarity">
    <text evidence="1 8 9">Belongs to the GreA/GreB family.</text>
</comment>
<dbReference type="GO" id="GO:0006354">
    <property type="term" value="P:DNA-templated transcription elongation"/>
    <property type="evidence" value="ECO:0007669"/>
    <property type="project" value="TreeGrafter"/>
</dbReference>
<dbReference type="GO" id="GO:0003746">
    <property type="term" value="F:translation elongation factor activity"/>
    <property type="evidence" value="ECO:0007669"/>
    <property type="project" value="UniProtKB-KW"/>
</dbReference>
<dbReference type="PROSITE" id="PS00830">
    <property type="entry name" value="GREAB_2"/>
    <property type="match status" value="1"/>
</dbReference>
<accession>E4U140</accession>
<sequence length="176" mass="20072">MSQNEPMSPRGYDELLREFKYLKDIEKPRVNQEKQRAAELGDRSENAEYHAAKEKLRHIDKRLFYLNSMIEKAQIIDPSVLNHSRAHFGATITIADINSDEEFSYTICGTLESEPENGLISVHSPLAKAMLGKEEGDEFSVHLPGGKKSYEVSAITYTDIFSLKKNIRTEKDFGFK</sequence>
<dbReference type="Gene3D" id="1.10.287.180">
    <property type="entry name" value="Transcription elongation factor, GreA/GreB, N-terminal domain"/>
    <property type="match status" value="1"/>
</dbReference>
<dbReference type="HOGENOM" id="CLU_101379_2_0_7"/>
<name>E4U140_SULKY</name>
<evidence type="ECO:0000256" key="7">
    <source>
        <dbReference type="ARBA" id="ARBA00030776"/>
    </source>
</evidence>
<dbReference type="OrthoDB" id="9808774at2"/>
<comment type="function">
    <text evidence="6 8 9">Necessary for efficient RNA polymerase transcription elongation past template-encoded arresting sites. The arresting sites in DNA have the property of trapping a certain fraction of elongating RNA polymerases that pass through, resulting in locked ternary complexes. Cleavage of the nascent transcript by cleavage factors such as GreA or GreB allows the resumption of elongation from the new 3'terminus. GreA releases sequences of 2 to 3 nucleotides.</text>
</comment>
<dbReference type="InterPro" id="IPR036953">
    <property type="entry name" value="GreA/GreB_C_sf"/>
</dbReference>
<dbReference type="HAMAP" id="MF_00105">
    <property type="entry name" value="GreA_GreB"/>
    <property type="match status" value="1"/>
</dbReference>
<dbReference type="PANTHER" id="PTHR30437">
    <property type="entry name" value="TRANSCRIPTION ELONGATION FACTOR GREA"/>
    <property type="match status" value="1"/>
</dbReference>
<evidence type="ECO:0000256" key="6">
    <source>
        <dbReference type="ARBA" id="ARBA00024916"/>
    </source>
</evidence>
<feature type="domain" description="Transcription elongation factor GreA/GreB N-terminal" evidence="11">
    <location>
        <begin position="6"/>
        <end position="75"/>
    </location>
</feature>
<protein>
    <recommendedName>
        <fullName evidence="2 8">Transcription elongation factor GreA</fullName>
    </recommendedName>
    <alternativeName>
        <fullName evidence="7 8">Transcript cleavage factor GreA</fullName>
    </alternativeName>
</protein>
<dbReference type="InterPro" id="IPR022691">
    <property type="entry name" value="Tscrpt_elong_fac_GreA/B_N"/>
</dbReference>
<keyword evidence="13" id="KW-1185">Reference proteome</keyword>
<dbReference type="SUPFAM" id="SSF54534">
    <property type="entry name" value="FKBP-like"/>
    <property type="match status" value="1"/>
</dbReference>
<dbReference type="EMBL" id="CP002355">
    <property type="protein sequence ID" value="ADR33344.1"/>
    <property type="molecule type" value="Genomic_DNA"/>
</dbReference>
<keyword evidence="12" id="KW-0251">Elongation factor</keyword>
<evidence type="ECO:0000256" key="3">
    <source>
        <dbReference type="ARBA" id="ARBA00023015"/>
    </source>
</evidence>
<dbReference type="NCBIfam" id="NF001263">
    <property type="entry name" value="PRK00226.1-4"/>
    <property type="match status" value="1"/>
</dbReference>
<dbReference type="FunFam" id="3.10.50.30:FF:000001">
    <property type="entry name" value="Transcription elongation factor GreA"/>
    <property type="match status" value="1"/>
</dbReference>
<dbReference type="Pfam" id="PF03449">
    <property type="entry name" value="GreA_GreB_N"/>
    <property type="match status" value="1"/>
</dbReference>
<dbReference type="InterPro" id="IPR001437">
    <property type="entry name" value="Tscrpt_elong_fac_GreA/B_C"/>
</dbReference>
<dbReference type="Proteomes" id="UP000008721">
    <property type="component" value="Chromosome"/>
</dbReference>
<dbReference type="AlphaFoldDB" id="E4U140"/>
<keyword evidence="5 8" id="KW-0804">Transcription</keyword>
<dbReference type="FunFam" id="1.10.287.180:FF:000001">
    <property type="entry name" value="Transcription elongation factor GreA"/>
    <property type="match status" value="1"/>
</dbReference>
<evidence type="ECO:0000256" key="4">
    <source>
        <dbReference type="ARBA" id="ARBA00023125"/>
    </source>
</evidence>
<dbReference type="eggNOG" id="COG0782">
    <property type="taxonomic scope" value="Bacteria"/>
</dbReference>
<evidence type="ECO:0000259" key="10">
    <source>
        <dbReference type="Pfam" id="PF01272"/>
    </source>
</evidence>
<evidence type="ECO:0000256" key="2">
    <source>
        <dbReference type="ARBA" id="ARBA00013729"/>
    </source>
</evidence>
<evidence type="ECO:0000313" key="12">
    <source>
        <dbReference type="EMBL" id="ADR33344.1"/>
    </source>
</evidence>
<dbReference type="InterPro" id="IPR023459">
    <property type="entry name" value="Tscrpt_elong_fac_GreA/B_fam"/>
</dbReference>
<dbReference type="InterPro" id="IPR036805">
    <property type="entry name" value="Tscrpt_elong_fac_GreA/B_N_sf"/>
</dbReference>
<dbReference type="GO" id="GO:0070063">
    <property type="term" value="F:RNA polymerase binding"/>
    <property type="evidence" value="ECO:0007669"/>
    <property type="project" value="InterPro"/>
</dbReference>
<dbReference type="PANTHER" id="PTHR30437:SF4">
    <property type="entry name" value="TRANSCRIPTION ELONGATION FACTOR GREA"/>
    <property type="match status" value="1"/>
</dbReference>
<evidence type="ECO:0000256" key="5">
    <source>
        <dbReference type="ARBA" id="ARBA00023163"/>
    </source>
</evidence>
<proteinExistence type="inferred from homology"/>
<dbReference type="PIRSF" id="PIRSF006092">
    <property type="entry name" value="GreA_GreB"/>
    <property type="match status" value="1"/>
</dbReference>
<evidence type="ECO:0000259" key="11">
    <source>
        <dbReference type="Pfam" id="PF03449"/>
    </source>
</evidence>